<comment type="similarity">
    <text evidence="2">Belongs to the TAF4 family.</text>
</comment>
<dbReference type="Pfam" id="PF07531">
    <property type="entry name" value="TAFH"/>
    <property type="match status" value="1"/>
</dbReference>
<dbReference type="PANTHER" id="PTHR15138:SF22">
    <property type="entry name" value="TAFH DOMAIN-CONTAINING PROTEIN"/>
    <property type="match status" value="1"/>
</dbReference>
<evidence type="ECO:0000256" key="2">
    <source>
        <dbReference type="ARBA" id="ARBA00006178"/>
    </source>
</evidence>
<keyword evidence="5" id="KW-0539">Nucleus</keyword>
<dbReference type="GO" id="GO:0003677">
    <property type="term" value="F:DNA binding"/>
    <property type="evidence" value="ECO:0007669"/>
    <property type="project" value="TreeGrafter"/>
</dbReference>
<reference evidence="8" key="1">
    <citation type="submission" date="2023-05" db="EMBL/GenBank/DDBJ databases">
        <title>High-quality long-read genome of Scophthalmus maximus.</title>
        <authorList>
            <person name="Lien S."/>
            <person name="Martinez P."/>
        </authorList>
    </citation>
    <scope>NUCLEOTIDE SEQUENCE [LARGE SCALE GENOMIC DNA]</scope>
</reference>
<dbReference type="Pfam" id="PF05236">
    <property type="entry name" value="TAF4"/>
    <property type="match status" value="1"/>
</dbReference>
<sequence length="788" mass="85995">MATFKLESCGAAGEGNASIKVHTLHVPAQGGPIAAVQHPPTAASVSSSVSACGPSKVIATGQGRQPTSSTLVVAKVATPGGMSANGQRQVTKPALSQVAYMNQATTTGRTVVITVPRTAAPQPVAVAPQVPQTASSHLPANIQIPSGMVLIRSDSGQLMLISQQALAKAQQAPRVASGQAPRILSHQVSAASESKSNEKVTVIRMAAPPSFVSTPIQKTAVVKVFGVAPKPAVGQTQNTASAQKGQSRNQAADTQTQKTPLTTFSQETLESVRKCKNFLVTLIKLASSDTRTANMANNVRGLVRILLEGKLEAEEFTERLYHELKSTPQPCLVPFLKKSLPAVRCLTADPQLFILQASTFACNPNTLSPTMKQSIIDTGQNLNTNKQVIQPTQRVILRPGLTTLAQSRNYMSKSSRPNLEHTVLQSGKHLTETFSKKQSVTQFKDSGSYKDDDDDINDVAFMAGVNVREENAQILTTVVGSVVQSCQDQAFLSSNPLLSRILHTGQALGVNEVSPEVVALVSHATQECLRGLLERLIVIAEHRKAALKDNLWCSKVSDVRSQLHFLEEVEALNKKRKDEEEREKLLCLARGRSHNEDPQFQQLKQRVKELQQRENAQLQQREANQTALAAIGPRRKRPVEQTEYQDKVETRILHDCKKAAECCEANHQGTRDCVSDTVVCSTGAPQGTVLAPFLLTLYTADFMYSTATRHLQKFSDDSAIVGFITDDDDREFRELTQDFVDWCQWNCLQINAGKTKELVVDFHKRSQPPTTPVNIQGKDIERVDWVFT</sequence>
<reference evidence="8" key="2">
    <citation type="submission" date="2025-08" db="UniProtKB">
        <authorList>
            <consortium name="Ensembl"/>
        </authorList>
    </citation>
    <scope>IDENTIFICATION</scope>
</reference>
<evidence type="ECO:0000256" key="3">
    <source>
        <dbReference type="ARBA" id="ARBA00023015"/>
    </source>
</evidence>
<dbReference type="PROSITE" id="PS51119">
    <property type="entry name" value="TAFH"/>
    <property type="match status" value="1"/>
</dbReference>
<evidence type="ECO:0000313" key="9">
    <source>
        <dbReference type="Proteomes" id="UP000694558"/>
    </source>
</evidence>
<dbReference type="FunFam" id="1.10.20.10:FF:000015">
    <property type="entry name" value="Transcription initiation factor TFIID subunit 4B"/>
    <property type="match status" value="1"/>
</dbReference>
<dbReference type="Gene3D" id="1.20.120.1110">
    <property type="entry name" value="TAFH/NHR1 domain"/>
    <property type="match status" value="1"/>
</dbReference>
<dbReference type="SMART" id="SM00549">
    <property type="entry name" value="TAFH"/>
    <property type="match status" value="1"/>
</dbReference>
<dbReference type="OrthoDB" id="21060at2759"/>
<dbReference type="Gene3D" id="1.10.20.10">
    <property type="entry name" value="Histone, subunit A"/>
    <property type="match status" value="1"/>
</dbReference>
<keyword evidence="3" id="KW-0805">Transcription regulation</keyword>
<name>A0A8D3C0Z6_SCOMX</name>
<dbReference type="GO" id="GO:0006355">
    <property type="term" value="P:regulation of DNA-templated transcription"/>
    <property type="evidence" value="ECO:0007669"/>
    <property type="project" value="UniProtKB-ARBA"/>
</dbReference>
<dbReference type="CDD" id="cd08045">
    <property type="entry name" value="HFD_TAF4"/>
    <property type="match status" value="1"/>
</dbReference>
<dbReference type="PANTHER" id="PTHR15138">
    <property type="entry name" value="TRANSCRIPTION INITIATION FACTOR TFIID SUBUNIT 4"/>
    <property type="match status" value="1"/>
</dbReference>
<dbReference type="InterPro" id="IPR037249">
    <property type="entry name" value="TAFH/NHR1_dom_sf"/>
</dbReference>
<accession>A0A8D3C0Z6</accession>
<dbReference type="InterPro" id="IPR009072">
    <property type="entry name" value="Histone-fold"/>
</dbReference>
<dbReference type="GO" id="GO:0046982">
    <property type="term" value="F:protein heterodimerization activity"/>
    <property type="evidence" value="ECO:0007669"/>
    <property type="project" value="InterPro"/>
</dbReference>
<dbReference type="GO" id="GO:0016251">
    <property type="term" value="F:RNA polymerase II general transcription initiation factor activity"/>
    <property type="evidence" value="ECO:0007669"/>
    <property type="project" value="TreeGrafter"/>
</dbReference>
<evidence type="ECO:0000256" key="6">
    <source>
        <dbReference type="SAM" id="MobiDB-lite"/>
    </source>
</evidence>
<dbReference type="Ensembl" id="ENSSMAT00000075619.1">
    <property type="protein sequence ID" value="ENSSMAP00000040954.1"/>
    <property type="gene ID" value="ENSSMAG00000029796.1"/>
</dbReference>
<dbReference type="InterPro" id="IPR007900">
    <property type="entry name" value="TAF4_C"/>
</dbReference>
<gene>
    <name evidence="8" type="primary">LOC118318421</name>
</gene>
<dbReference type="InterPro" id="IPR003894">
    <property type="entry name" value="TAFH_NHR1"/>
</dbReference>
<dbReference type="SUPFAM" id="SSF158553">
    <property type="entry name" value="TAFH domain-like"/>
    <property type="match status" value="1"/>
</dbReference>
<dbReference type="GeneID" id="118318421"/>
<evidence type="ECO:0000256" key="1">
    <source>
        <dbReference type="ARBA" id="ARBA00004123"/>
    </source>
</evidence>
<feature type="domain" description="TAFH" evidence="7">
    <location>
        <begin position="269"/>
        <end position="366"/>
    </location>
</feature>
<dbReference type="Proteomes" id="UP000694558">
    <property type="component" value="Chromosome 12"/>
</dbReference>
<dbReference type="GeneTree" id="ENSGT00390000011620"/>
<evidence type="ECO:0000313" key="8">
    <source>
        <dbReference type="Ensembl" id="ENSSMAP00000040954.1"/>
    </source>
</evidence>
<dbReference type="KEGG" id="smau:118318421"/>
<evidence type="ECO:0000256" key="4">
    <source>
        <dbReference type="ARBA" id="ARBA00023163"/>
    </source>
</evidence>
<evidence type="ECO:0000256" key="5">
    <source>
        <dbReference type="ARBA" id="ARBA00023242"/>
    </source>
</evidence>
<protein>
    <recommendedName>
        <fullName evidence="7">TAFH domain-containing protein</fullName>
    </recommendedName>
</protein>
<comment type="subcellular location">
    <subcellularLocation>
        <location evidence="1">Nucleus</location>
    </subcellularLocation>
</comment>
<dbReference type="RefSeq" id="XP_035503952.1">
    <property type="nucleotide sequence ID" value="XM_035648059.2"/>
</dbReference>
<evidence type="ECO:0000259" key="7">
    <source>
        <dbReference type="PROSITE" id="PS51119"/>
    </source>
</evidence>
<dbReference type="InterPro" id="IPR045144">
    <property type="entry name" value="TAF4"/>
</dbReference>
<dbReference type="GO" id="GO:0006367">
    <property type="term" value="P:transcription initiation at RNA polymerase II promoter"/>
    <property type="evidence" value="ECO:0007669"/>
    <property type="project" value="TreeGrafter"/>
</dbReference>
<dbReference type="GO" id="GO:0005669">
    <property type="term" value="C:transcription factor TFIID complex"/>
    <property type="evidence" value="ECO:0007669"/>
    <property type="project" value="InterPro"/>
</dbReference>
<dbReference type="AlphaFoldDB" id="A0A8D3C0Z6"/>
<dbReference type="SUPFAM" id="SSF47113">
    <property type="entry name" value="Histone-fold"/>
    <property type="match status" value="1"/>
</dbReference>
<feature type="region of interest" description="Disordered" evidence="6">
    <location>
        <begin position="234"/>
        <end position="257"/>
    </location>
</feature>
<proteinExistence type="inferred from homology"/>
<keyword evidence="4" id="KW-0804">Transcription</keyword>
<organism evidence="8 9">
    <name type="scientific">Scophthalmus maximus</name>
    <name type="common">Turbot</name>
    <name type="synonym">Psetta maxima</name>
    <dbReference type="NCBI Taxonomy" id="52904"/>
    <lineage>
        <taxon>Eukaryota</taxon>
        <taxon>Metazoa</taxon>
        <taxon>Chordata</taxon>
        <taxon>Craniata</taxon>
        <taxon>Vertebrata</taxon>
        <taxon>Euteleostomi</taxon>
        <taxon>Actinopterygii</taxon>
        <taxon>Neopterygii</taxon>
        <taxon>Teleostei</taxon>
        <taxon>Neoteleostei</taxon>
        <taxon>Acanthomorphata</taxon>
        <taxon>Carangaria</taxon>
        <taxon>Pleuronectiformes</taxon>
        <taxon>Pleuronectoidei</taxon>
        <taxon>Scophthalmidae</taxon>
        <taxon>Scophthalmus</taxon>
    </lineage>
</organism>